<feature type="domain" description="UvrD-like helicase ATP-binding" evidence="15">
    <location>
        <begin position="1"/>
        <end position="467"/>
    </location>
</feature>
<reference evidence="17 18" key="1">
    <citation type="submission" date="2018-02" db="EMBL/GenBank/DDBJ databases">
        <title>Genome sequences of Apibacter spp., gut symbionts of Asian honey bees.</title>
        <authorList>
            <person name="Kwong W.K."/>
            <person name="Steele M.I."/>
            <person name="Moran N.A."/>
        </authorList>
    </citation>
    <scope>NUCLEOTIDE SEQUENCE [LARGE SCALE GENOMIC DNA]</scope>
    <source>
        <strain evidence="18">wkB301</strain>
    </source>
</reference>
<evidence type="ECO:0000256" key="10">
    <source>
        <dbReference type="ARBA" id="ARBA00023235"/>
    </source>
</evidence>
<dbReference type="GO" id="GO:0005524">
    <property type="term" value="F:ATP binding"/>
    <property type="evidence" value="ECO:0007669"/>
    <property type="project" value="UniProtKB-UniRule"/>
</dbReference>
<dbReference type="Gene3D" id="3.90.320.10">
    <property type="match status" value="1"/>
</dbReference>
<keyword evidence="5 14" id="KW-0347">Helicase</keyword>
<keyword evidence="4 14" id="KW-0378">Hydrolase</keyword>
<dbReference type="SUPFAM" id="SSF52540">
    <property type="entry name" value="P-loop containing nucleoside triphosphate hydrolases"/>
    <property type="match status" value="1"/>
</dbReference>
<dbReference type="InterPro" id="IPR014016">
    <property type="entry name" value="UvrD-like_ATP-bd"/>
</dbReference>
<organism evidence="17 18">
    <name type="scientific">Apibacter adventoris</name>
    <dbReference type="NCBI Taxonomy" id="1679466"/>
    <lineage>
        <taxon>Bacteria</taxon>
        <taxon>Pseudomonadati</taxon>
        <taxon>Bacteroidota</taxon>
        <taxon>Flavobacteriia</taxon>
        <taxon>Flavobacteriales</taxon>
        <taxon>Weeksellaceae</taxon>
        <taxon>Apibacter</taxon>
    </lineage>
</organism>
<dbReference type="PANTHER" id="PTHR11070">
    <property type="entry name" value="UVRD / RECB / PCRA DNA HELICASE FAMILY MEMBER"/>
    <property type="match status" value="1"/>
</dbReference>
<evidence type="ECO:0000256" key="1">
    <source>
        <dbReference type="ARBA" id="ARBA00022722"/>
    </source>
</evidence>
<dbReference type="Gene3D" id="3.40.50.300">
    <property type="entry name" value="P-loop containing nucleotide triphosphate hydrolases"/>
    <property type="match status" value="4"/>
</dbReference>
<evidence type="ECO:0000256" key="14">
    <source>
        <dbReference type="PROSITE-ProRule" id="PRU00560"/>
    </source>
</evidence>
<dbReference type="OrthoDB" id="9810135at2"/>
<dbReference type="InterPro" id="IPR027417">
    <property type="entry name" value="P-loop_NTPase"/>
</dbReference>
<dbReference type="EMBL" id="PSZM01000046">
    <property type="protein sequence ID" value="PQL90422.1"/>
    <property type="molecule type" value="Genomic_DNA"/>
</dbReference>
<dbReference type="Pfam" id="PF13361">
    <property type="entry name" value="UvrD_C"/>
    <property type="match status" value="1"/>
</dbReference>
<dbReference type="InterPro" id="IPR000212">
    <property type="entry name" value="DNA_helicase_UvrD/REP"/>
</dbReference>
<evidence type="ECO:0000256" key="4">
    <source>
        <dbReference type="ARBA" id="ARBA00022801"/>
    </source>
</evidence>
<comment type="catalytic activity">
    <reaction evidence="13">
        <text>ATP + H2O = ADP + phosphate + H(+)</text>
        <dbReference type="Rhea" id="RHEA:13065"/>
        <dbReference type="ChEBI" id="CHEBI:15377"/>
        <dbReference type="ChEBI" id="CHEBI:15378"/>
        <dbReference type="ChEBI" id="CHEBI:30616"/>
        <dbReference type="ChEBI" id="CHEBI:43474"/>
        <dbReference type="ChEBI" id="CHEBI:456216"/>
        <dbReference type="EC" id="5.6.2.4"/>
    </reaction>
</comment>
<protein>
    <recommendedName>
        <fullName evidence="12">DNA 3'-5' helicase</fullName>
        <ecNumber evidence="12">5.6.2.4</ecNumber>
    </recommendedName>
</protein>
<comment type="caution">
    <text evidence="17">The sequence shown here is derived from an EMBL/GenBank/DDBJ whole genome shotgun (WGS) entry which is preliminary data.</text>
</comment>
<evidence type="ECO:0000256" key="3">
    <source>
        <dbReference type="ARBA" id="ARBA00022763"/>
    </source>
</evidence>
<evidence type="ECO:0000259" key="15">
    <source>
        <dbReference type="PROSITE" id="PS51198"/>
    </source>
</evidence>
<evidence type="ECO:0000256" key="12">
    <source>
        <dbReference type="ARBA" id="ARBA00034808"/>
    </source>
</evidence>
<evidence type="ECO:0000256" key="5">
    <source>
        <dbReference type="ARBA" id="ARBA00022806"/>
    </source>
</evidence>
<accession>A0A2S8A782</accession>
<dbReference type="PROSITE" id="PS51217">
    <property type="entry name" value="UVRD_HELICASE_CTER"/>
    <property type="match status" value="1"/>
</dbReference>
<evidence type="ECO:0000256" key="11">
    <source>
        <dbReference type="ARBA" id="ARBA00034617"/>
    </source>
</evidence>
<dbReference type="EC" id="5.6.2.4" evidence="12"/>
<comment type="catalytic activity">
    <reaction evidence="11">
        <text>Couples ATP hydrolysis with the unwinding of duplex DNA by translocating in the 3'-5' direction.</text>
        <dbReference type="EC" id="5.6.2.4"/>
    </reaction>
</comment>
<evidence type="ECO:0000313" key="18">
    <source>
        <dbReference type="Proteomes" id="UP000238042"/>
    </source>
</evidence>
<feature type="domain" description="UvrD-like helicase C-terminal" evidence="16">
    <location>
        <begin position="461"/>
        <end position="733"/>
    </location>
</feature>
<dbReference type="Proteomes" id="UP000238042">
    <property type="component" value="Unassembled WGS sequence"/>
</dbReference>
<evidence type="ECO:0000259" key="16">
    <source>
        <dbReference type="PROSITE" id="PS51217"/>
    </source>
</evidence>
<evidence type="ECO:0000256" key="8">
    <source>
        <dbReference type="ARBA" id="ARBA00023125"/>
    </source>
</evidence>
<keyword evidence="18" id="KW-1185">Reference proteome</keyword>
<dbReference type="GO" id="GO:0000725">
    <property type="term" value="P:recombinational repair"/>
    <property type="evidence" value="ECO:0007669"/>
    <property type="project" value="TreeGrafter"/>
</dbReference>
<evidence type="ECO:0000256" key="9">
    <source>
        <dbReference type="ARBA" id="ARBA00023204"/>
    </source>
</evidence>
<evidence type="ECO:0000256" key="2">
    <source>
        <dbReference type="ARBA" id="ARBA00022741"/>
    </source>
</evidence>
<dbReference type="AlphaFoldDB" id="A0A2S8A782"/>
<dbReference type="PANTHER" id="PTHR11070:SF67">
    <property type="entry name" value="DNA 3'-5' HELICASE"/>
    <property type="match status" value="1"/>
</dbReference>
<dbReference type="GO" id="GO:0043138">
    <property type="term" value="F:3'-5' DNA helicase activity"/>
    <property type="evidence" value="ECO:0007669"/>
    <property type="project" value="UniProtKB-EC"/>
</dbReference>
<keyword evidence="2 14" id="KW-0547">Nucleotide-binding</keyword>
<sequence length="1047" mass="121830">MRSSYTIYNASAGAGKTYTLVKNFLSILLKNKQPESIRSILAVTFTNKAANEMKARILKWLKDFTEEATYLSNSILQQIAYETGINIEILHQRSKKSLSYLLHHYSLLSISTIDKFNLRLMRAFTKELGLSYSFAVELDTTEYLKQSIDELIDELGTDNPFAEVILNYIFWKFDSESSTDIRKELLVSSQNFLKEMHLEKIHSLSSKDFEDFKKLNVLLLKRTSSNHKKIKEFAICAINLIENLGLQANDFYQGGRGMGGFFYKLTDETLIKQNYAAINLKSNFYKDFCENEKYAKLKSTKINEIESIAPQLIKYFYQTKELINRIKIDESVRQNLITIELQSEISRFLNQKKSENDILFLSDVNPIINNHLKNEPVAFIYEKLGGKYNHYFIDEFQDTSQLQWNNFLPLVENAKVTYGSSITLVGDPKQSIYRFRSGKPEILMNLISNSEKENISIITLPNNYRSLPNIVNFNNDFYQFIAETELTNEENKKLFGSHSYQIPYLKNGGRVQISFVSPDIEENSPLVNRILEIIEESISNSFNFKDIAILTRNKKHSFPIIEALTEKGYPVLTEEALLLSSSPVILTIISALKWLNTPQNKEALIYTLYQLHILRKIKLVDFTSEMLKIKDLSFTDTLLYLKNTFEINICDTLNNNLSFYDFVENLIRSLKFGKGDEMYLSALLDVILHLEKNGTISINDFLENWELKSSNLSVQFPENMNAIQVMTIHKSKGLEFPIVIYPLAENRVYQDEYWFPLEEDLYNGFNQYYTYGKSGVDQTNDAIDEVIEIKKSENFIDDLCVQYVATTRASQQLFILKEQKNSDIGRIEKFLKKNHFPTEGIIELYPDIETQKINLDNKNSLEEKNIDWISESWSQKIKVSTEIGKKYTKENKEIRYGNIIHQVLSEITTENKVYPIIQKLIFEGIIDREEEKLITQTINSVIKHKQLKNYFSGQYFIYPEREILFEGRFYRPDRLVEINGFISILDFKTGKKLPKHKKQIKEYAKVLESLGKKIKDKILVYIFDKIEIVKVDANQDTTENLQIDLFT</sequence>
<dbReference type="InterPro" id="IPR011604">
    <property type="entry name" value="PDDEXK-like_dom_sf"/>
</dbReference>
<keyword evidence="1" id="KW-0540">Nuclease</keyword>
<proteinExistence type="predicted"/>
<keyword evidence="7 14" id="KW-0067">ATP-binding</keyword>
<evidence type="ECO:0000256" key="6">
    <source>
        <dbReference type="ARBA" id="ARBA00022839"/>
    </source>
</evidence>
<keyword evidence="8" id="KW-0238">DNA-binding</keyword>
<keyword evidence="3" id="KW-0227">DNA damage</keyword>
<keyword evidence="9" id="KW-0234">DNA repair</keyword>
<keyword evidence="10" id="KW-0413">Isomerase</keyword>
<dbReference type="RefSeq" id="WP_105247595.1">
    <property type="nucleotide sequence ID" value="NZ_PSZM01000046.1"/>
</dbReference>
<dbReference type="GO" id="GO:0016887">
    <property type="term" value="F:ATP hydrolysis activity"/>
    <property type="evidence" value="ECO:0007669"/>
    <property type="project" value="RHEA"/>
</dbReference>
<dbReference type="PROSITE" id="PS51198">
    <property type="entry name" value="UVRD_HELICASE_ATP_BIND"/>
    <property type="match status" value="1"/>
</dbReference>
<evidence type="ECO:0000256" key="7">
    <source>
        <dbReference type="ARBA" id="ARBA00022840"/>
    </source>
</evidence>
<evidence type="ECO:0000313" key="17">
    <source>
        <dbReference type="EMBL" id="PQL90422.1"/>
    </source>
</evidence>
<dbReference type="InterPro" id="IPR014017">
    <property type="entry name" value="DNA_helicase_UvrD-like_C"/>
</dbReference>
<dbReference type="GO" id="GO:0005829">
    <property type="term" value="C:cytosol"/>
    <property type="evidence" value="ECO:0007669"/>
    <property type="project" value="TreeGrafter"/>
</dbReference>
<feature type="binding site" evidence="14">
    <location>
        <begin position="10"/>
        <end position="17"/>
    </location>
    <ligand>
        <name>ATP</name>
        <dbReference type="ChEBI" id="CHEBI:30616"/>
    </ligand>
</feature>
<gene>
    <name evidence="17" type="ORF">C4S77_11035</name>
</gene>
<dbReference type="Pfam" id="PF00580">
    <property type="entry name" value="UvrD-helicase"/>
    <property type="match status" value="1"/>
</dbReference>
<keyword evidence="6" id="KW-0269">Exonuclease</keyword>
<dbReference type="GO" id="GO:0003677">
    <property type="term" value="F:DNA binding"/>
    <property type="evidence" value="ECO:0007669"/>
    <property type="project" value="UniProtKB-KW"/>
</dbReference>
<name>A0A2S8A782_9FLAO</name>
<evidence type="ECO:0000256" key="13">
    <source>
        <dbReference type="ARBA" id="ARBA00048988"/>
    </source>
</evidence>
<dbReference type="GO" id="GO:0004527">
    <property type="term" value="F:exonuclease activity"/>
    <property type="evidence" value="ECO:0007669"/>
    <property type="project" value="UniProtKB-KW"/>
</dbReference>